<evidence type="ECO:0000313" key="2">
    <source>
        <dbReference type="Proteomes" id="UP001370490"/>
    </source>
</evidence>
<comment type="caution">
    <text evidence="1">The sequence shown here is derived from an EMBL/GenBank/DDBJ whole genome shotgun (WGS) entry which is preliminary data.</text>
</comment>
<reference evidence="1 2" key="1">
    <citation type="submission" date="2023-12" db="EMBL/GenBank/DDBJ databases">
        <title>A high-quality genome assembly for Dillenia turbinata (Dilleniales).</title>
        <authorList>
            <person name="Chanderbali A."/>
        </authorList>
    </citation>
    <scope>NUCLEOTIDE SEQUENCE [LARGE SCALE GENOMIC DNA]</scope>
    <source>
        <strain evidence="1">LSX21</strain>
        <tissue evidence="1">Leaf</tissue>
    </source>
</reference>
<dbReference type="EMBL" id="JBAMMX010000028">
    <property type="protein sequence ID" value="KAK6912168.1"/>
    <property type="molecule type" value="Genomic_DNA"/>
</dbReference>
<dbReference type="AlphaFoldDB" id="A0AAN8YWE9"/>
<name>A0AAN8YWE9_9MAGN</name>
<protein>
    <submittedName>
        <fullName evidence="1">Uncharacterized protein</fullName>
    </submittedName>
</protein>
<keyword evidence="2" id="KW-1185">Reference proteome</keyword>
<sequence length="174" mass="19718">MNPSGESGRAMPGNKLIGLWKSFPACATTPFSFFKEFHLCMRVTRVYNDSGVVWLWVPHRQGRPLNDRRQEIRPGHYMDTHFGDYGTGCPDVNIFVRLYPRIENGEEGHEVVLSKDQIREASQINLVRDNEGIIRHQIVKRADLPKGFSCCFSAPINEVIPRSSADQSESANVT</sequence>
<evidence type="ECO:0000313" key="1">
    <source>
        <dbReference type="EMBL" id="KAK6912168.1"/>
    </source>
</evidence>
<accession>A0AAN8YWE9</accession>
<gene>
    <name evidence="1" type="ORF">RJ641_024261</name>
</gene>
<proteinExistence type="predicted"/>
<organism evidence="1 2">
    <name type="scientific">Dillenia turbinata</name>
    <dbReference type="NCBI Taxonomy" id="194707"/>
    <lineage>
        <taxon>Eukaryota</taxon>
        <taxon>Viridiplantae</taxon>
        <taxon>Streptophyta</taxon>
        <taxon>Embryophyta</taxon>
        <taxon>Tracheophyta</taxon>
        <taxon>Spermatophyta</taxon>
        <taxon>Magnoliopsida</taxon>
        <taxon>eudicotyledons</taxon>
        <taxon>Gunneridae</taxon>
        <taxon>Pentapetalae</taxon>
        <taxon>Dilleniales</taxon>
        <taxon>Dilleniaceae</taxon>
        <taxon>Dillenia</taxon>
    </lineage>
</organism>
<dbReference type="Proteomes" id="UP001370490">
    <property type="component" value="Unassembled WGS sequence"/>
</dbReference>